<evidence type="ECO:0000313" key="3">
    <source>
        <dbReference type="Proteomes" id="UP000199513"/>
    </source>
</evidence>
<name>A0A1I2J7E9_9BACT</name>
<gene>
    <name evidence="2" type="ORF">SAMN04488541_104248</name>
</gene>
<proteinExistence type="predicted"/>
<keyword evidence="1" id="KW-0472">Membrane</keyword>
<protein>
    <submittedName>
        <fullName evidence="2">Methyl-accepting chemotaxis protein</fullName>
    </submittedName>
</protein>
<dbReference type="STRING" id="1003.SAMN04488541_104248"/>
<sequence length="261" mass="30858">MLHRIRFKLLFAFLLVGIVPFALTMWWEYRNSTTLLKERTFEQLRTVRESKKMEIENYFTQTRQEIGYFAQNSLVNKAMKDFKEAFENIQPKELPPEYPQKLRMYYENEFIPKLRHHQDTFTVAHFLPTNYKSILLQTQYLISNKTAFKPSSYSYVHDKYHSSLSTFLKIGGYYDIFLVEDETGYIVYSVNKEVDFGTSLLSGIYADSNLGRLYRKIRHIGIKYHTLLCDFETYLPSYLAPAAFIAAPIFDEEKKIGNQLC</sequence>
<accession>A0A1I2J7E9</accession>
<dbReference type="RefSeq" id="WP_091548986.1">
    <property type="nucleotide sequence ID" value="NZ_FONY01000042.1"/>
</dbReference>
<reference evidence="2 3" key="1">
    <citation type="submission" date="2016-10" db="EMBL/GenBank/DDBJ databases">
        <authorList>
            <person name="de Groot N.N."/>
        </authorList>
    </citation>
    <scope>NUCLEOTIDE SEQUENCE [LARGE SCALE GENOMIC DNA]</scope>
    <source>
        <strain>GEY</strain>
        <strain evidence="3">DSM 9560</strain>
    </source>
</reference>
<keyword evidence="1" id="KW-0812">Transmembrane</keyword>
<keyword evidence="3" id="KW-1185">Reference proteome</keyword>
<feature type="transmembrane region" description="Helical" evidence="1">
    <location>
        <begin position="7"/>
        <end position="27"/>
    </location>
</feature>
<dbReference type="AlphaFoldDB" id="A0A1I2J7E9"/>
<dbReference type="EMBL" id="FONY01000042">
    <property type="protein sequence ID" value="SFF49958.1"/>
    <property type="molecule type" value="Genomic_DNA"/>
</dbReference>
<dbReference type="Proteomes" id="UP000199513">
    <property type="component" value="Unassembled WGS sequence"/>
</dbReference>
<dbReference type="OrthoDB" id="1109395at2"/>
<organism evidence="2 3">
    <name type="scientific">Thermoflexibacter ruber</name>
    <dbReference type="NCBI Taxonomy" id="1003"/>
    <lineage>
        <taxon>Bacteria</taxon>
        <taxon>Pseudomonadati</taxon>
        <taxon>Bacteroidota</taxon>
        <taxon>Cytophagia</taxon>
        <taxon>Cytophagales</taxon>
        <taxon>Thermoflexibacteraceae</taxon>
        <taxon>Thermoflexibacter</taxon>
    </lineage>
</organism>
<evidence type="ECO:0000256" key="1">
    <source>
        <dbReference type="SAM" id="Phobius"/>
    </source>
</evidence>
<keyword evidence="1" id="KW-1133">Transmembrane helix</keyword>
<evidence type="ECO:0000313" key="2">
    <source>
        <dbReference type="EMBL" id="SFF49958.1"/>
    </source>
</evidence>